<dbReference type="Proteomes" id="UP000432048">
    <property type="component" value="Unassembled WGS sequence"/>
</dbReference>
<dbReference type="InterPro" id="IPR003362">
    <property type="entry name" value="Bact_transf"/>
</dbReference>
<protein>
    <submittedName>
        <fullName evidence="5">Sugar transferase</fullName>
    </submittedName>
</protein>
<feature type="domain" description="Bacterial sugar transferase" evidence="2">
    <location>
        <begin position="2"/>
        <end position="176"/>
    </location>
</feature>
<sequence>MKRCFDFVASFAALFFLWPVLALVAWRIKKNLGSPVLFRQVRPGLNGVPFEMIKFRTMRDATDAQGNTLPDAERMTPFGSFLRSSSLDELPGLWNVLKGDMSLVGPRPLLMEYLPLYSPEQLRRHEVRPGVSGWAQVNGRNAISWEEKFKLDVWYVDNASFFLDLKIIYLTVKKVIVKDGISAEGEATMSKFTGGDSR</sequence>
<dbReference type="EMBL" id="VOIW01000001">
    <property type="protein sequence ID" value="MRJ36349.1"/>
    <property type="molecule type" value="Genomic_DNA"/>
</dbReference>
<accession>A0A5P1D9N0</accession>
<name>A0A5P1D9N0_9PSED</name>
<evidence type="ECO:0000313" key="4">
    <source>
        <dbReference type="EMBL" id="MRJ19833.1"/>
    </source>
</evidence>
<dbReference type="RefSeq" id="WP_034118758.1">
    <property type="nucleotide sequence ID" value="NZ_JAEKCT010000007.1"/>
</dbReference>
<evidence type="ECO:0000313" key="5">
    <source>
        <dbReference type="EMBL" id="MRJ36349.1"/>
    </source>
</evidence>
<evidence type="ECO:0000313" key="8">
    <source>
        <dbReference type="Proteomes" id="UP000620382"/>
    </source>
</evidence>
<evidence type="ECO:0000259" key="2">
    <source>
        <dbReference type="Pfam" id="PF02397"/>
    </source>
</evidence>
<organism evidence="5 6">
    <name type="scientific">Pseudomonas haemolytica</name>
    <dbReference type="NCBI Taxonomy" id="2600065"/>
    <lineage>
        <taxon>Bacteria</taxon>
        <taxon>Pseudomonadati</taxon>
        <taxon>Pseudomonadota</taxon>
        <taxon>Gammaproteobacteria</taxon>
        <taxon>Pseudomonadales</taxon>
        <taxon>Pseudomonadaceae</taxon>
        <taxon>Pseudomonas</taxon>
    </lineage>
</organism>
<proteinExistence type="inferred from homology"/>
<dbReference type="AlphaFoldDB" id="A0A5P1D9N0"/>
<dbReference type="PANTHER" id="PTHR30576:SF8">
    <property type="entry name" value="UNDECAPRENYL-PHOSPHATE GALACTOSE PHOSPHOTRANSFERASE"/>
    <property type="match status" value="1"/>
</dbReference>
<dbReference type="OrthoDB" id="9808602at2"/>
<evidence type="ECO:0000313" key="3">
    <source>
        <dbReference type="EMBL" id="MBK3461564.1"/>
    </source>
</evidence>
<dbReference type="Proteomes" id="UP000408764">
    <property type="component" value="Unassembled WGS sequence"/>
</dbReference>
<dbReference type="Proteomes" id="UP000620382">
    <property type="component" value="Unassembled WGS sequence"/>
</dbReference>
<comment type="caution">
    <text evidence="5">The sequence shown here is derived from an EMBL/GenBank/DDBJ whole genome shotgun (WGS) entry which is preliminary data.</text>
</comment>
<dbReference type="Pfam" id="PF02397">
    <property type="entry name" value="Bac_transf"/>
    <property type="match status" value="1"/>
</dbReference>
<dbReference type="EMBL" id="JAENSR010000006">
    <property type="protein sequence ID" value="MBK3461564.1"/>
    <property type="molecule type" value="Genomic_DNA"/>
</dbReference>
<gene>
    <name evidence="5" type="ORF">FRT59_05055</name>
    <name evidence="4" type="ORF">FRT60_05645</name>
    <name evidence="3" type="ORF">JJD71_21075</name>
</gene>
<evidence type="ECO:0000256" key="1">
    <source>
        <dbReference type="ARBA" id="ARBA00006464"/>
    </source>
</evidence>
<dbReference type="PANTHER" id="PTHR30576">
    <property type="entry name" value="COLANIC BIOSYNTHESIS UDP-GLUCOSE LIPID CARRIER TRANSFERASE"/>
    <property type="match status" value="1"/>
</dbReference>
<reference evidence="3 8" key="2">
    <citation type="submission" date="2021-01" db="EMBL/GenBank/DDBJ databases">
        <title>Antibiotic resistance and phylogeny of Pseudomonas spp. isolated over three decades from chicken meat in the Norwegian food chain.</title>
        <authorList>
            <person name="Moen B."/>
        </authorList>
    </citation>
    <scope>NUCLEOTIDE SEQUENCE [LARGE SCALE GENOMIC DNA]</scope>
    <source>
        <strain evidence="3 8">MF6766</strain>
    </source>
</reference>
<evidence type="ECO:0000313" key="7">
    <source>
        <dbReference type="Proteomes" id="UP000432048"/>
    </source>
</evidence>
<keyword evidence="5" id="KW-0808">Transferase</keyword>
<dbReference type="EMBL" id="VOIX01000002">
    <property type="protein sequence ID" value="MRJ19833.1"/>
    <property type="molecule type" value="Genomic_DNA"/>
</dbReference>
<comment type="similarity">
    <text evidence="1">Belongs to the bacterial sugar transferase family.</text>
</comment>
<evidence type="ECO:0000313" key="6">
    <source>
        <dbReference type="Proteomes" id="UP000408764"/>
    </source>
</evidence>
<keyword evidence="8" id="KW-1185">Reference proteome</keyword>
<reference evidence="6 7" key="1">
    <citation type="submission" date="2019-08" db="EMBL/GenBank/DDBJ databases">
        <title>Pseudomonas haemolytica sp. nov. isolated from raw milk and skim milk concentrate.</title>
        <authorList>
            <person name="Hofmann K."/>
            <person name="Huptas C."/>
            <person name="Doll E."/>
            <person name="Scherer S."/>
            <person name="Wenning M."/>
        </authorList>
    </citation>
    <scope>NUCLEOTIDE SEQUENCE [LARGE SCALE GENOMIC DNA]</scope>
    <source>
        <strain evidence="5 6">DSM 108987</strain>
        <strain evidence="4 7">DSM 108988</strain>
    </source>
</reference>
<dbReference type="GO" id="GO:0016780">
    <property type="term" value="F:phosphotransferase activity, for other substituted phosphate groups"/>
    <property type="evidence" value="ECO:0007669"/>
    <property type="project" value="TreeGrafter"/>
</dbReference>